<protein>
    <recommendedName>
        <fullName evidence="4">DNA mismatch repair protein S5 domain-containing protein</fullName>
    </recommendedName>
</protein>
<feature type="compositionally biased region" description="Basic and acidic residues" evidence="3">
    <location>
        <begin position="420"/>
        <end position="431"/>
    </location>
</feature>
<evidence type="ECO:0000313" key="6">
    <source>
        <dbReference type="Proteomes" id="UP000030752"/>
    </source>
</evidence>
<dbReference type="STRING" id="1220924.W2RNX9"/>
<feature type="compositionally biased region" description="Basic and acidic residues" evidence="3">
    <location>
        <begin position="773"/>
        <end position="786"/>
    </location>
</feature>
<dbReference type="OrthoDB" id="10263226at2759"/>
<proteinExistence type="inferred from homology"/>
<feature type="region of interest" description="Disordered" evidence="3">
    <location>
        <begin position="486"/>
        <end position="660"/>
    </location>
</feature>
<dbReference type="GO" id="GO:0016887">
    <property type="term" value="F:ATP hydrolysis activity"/>
    <property type="evidence" value="ECO:0007669"/>
    <property type="project" value="InterPro"/>
</dbReference>
<comment type="similarity">
    <text evidence="1">Belongs to the DNA mismatch repair MutL/HexB family.</text>
</comment>
<evidence type="ECO:0000313" key="5">
    <source>
        <dbReference type="EMBL" id="ETN37378.1"/>
    </source>
</evidence>
<dbReference type="AlphaFoldDB" id="W2RNX9"/>
<dbReference type="GO" id="GO:0005524">
    <property type="term" value="F:ATP binding"/>
    <property type="evidence" value="ECO:0007669"/>
    <property type="project" value="InterPro"/>
</dbReference>
<dbReference type="PANTHER" id="PTHR10073">
    <property type="entry name" value="DNA MISMATCH REPAIR PROTEIN MLH, PMS, MUTL"/>
    <property type="match status" value="1"/>
</dbReference>
<dbReference type="SUPFAM" id="SSF54211">
    <property type="entry name" value="Ribosomal protein S5 domain 2-like"/>
    <property type="match status" value="1"/>
</dbReference>
<keyword evidence="2" id="KW-0227">DNA damage</keyword>
<dbReference type="NCBIfam" id="TIGR00585">
    <property type="entry name" value="mutl"/>
    <property type="match status" value="1"/>
</dbReference>
<dbReference type="HOGENOM" id="CLU_011171_4_0_1"/>
<accession>W2RNX9</accession>
<reference evidence="5 6" key="1">
    <citation type="submission" date="2013-03" db="EMBL/GenBank/DDBJ databases">
        <title>The Genome Sequence of Phialophora europaea CBS 101466.</title>
        <authorList>
            <consortium name="The Broad Institute Genomics Platform"/>
            <person name="Cuomo C."/>
            <person name="de Hoog S."/>
            <person name="Gorbushina A."/>
            <person name="Walker B."/>
            <person name="Young S.K."/>
            <person name="Zeng Q."/>
            <person name="Gargeya S."/>
            <person name="Fitzgerald M."/>
            <person name="Haas B."/>
            <person name="Abouelleil A."/>
            <person name="Allen A.W."/>
            <person name="Alvarado L."/>
            <person name="Arachchi H.M."/>
            <person name="Berlin A.M."/>
            <person name="Chapman S.B."/>
            <person name="Gainer-Dewar J."/>
            <person name="Goldberg J."/>
            <person name="Griggs A."/>
            <person name="Gujja S."/>
            <person name="Hansen M."/>
            <person name="Howarth C."/>
            <person name="Imamovic A."/>
            <person name="Ireland A."/>
            <person name="Larimer J."/>
            <person name="McCowan C."/>
            <person name="Murphy C."/>
            <person name="Pearson M."/>
            <person name="Poon T.W."/>
            <person name="Priest M."/>
            <person name="Roberts A."/>
            <person name="Saif S."/>
            <person name="Shea T."/>
            <person name="Sisk P."/>
            <person name="Sykes S."/>
            <person name="Wortman J."/>
            <person name="Nusbaum C."/>
            <person name="Birren B."/>
        </authorList>
    </citation>
    <scope>NUCLEOTIDE SEQUENCE [LARGE SCALE GENOMIC DNA]</scope>
    <source>
        <strain evidence="5 6">CBS 101466</strain>
    </source>
</reference>
<dbReference type="InterPro" id="IPR014721">
    <property type="entry name" value="Ribsml_uS5_D2-typ_fold_subgr"/>
</dbReference>
<dbReference type="SMART" id="SM01340">
    <property type="entry name" value="DNA_mis_repair"/>
    <property type="match status" value="1"/>
</dbReference>
<dbReference type="GeneID" id="19975708"/>
<dbReference type="GO" id="GO:0032389">
    <property type="term" value="C:MutLalpha complex"/>
    <property type="evidence" value="ECO:0007669"/>
    <property type="project" value="TreeGrafter"/>
</dbReference>
<organism evidence="5 6">
    <name type="scientific">Cyphellophora europaea (strain CBS 101466)</name>
    <name type="common">Phialophora europaea</name>
    <dbReference type="NCBI Taxonomy" id="1220924"/>
    <lineage>
        <taxon>Eukaryota</taxon>
        <taxon>Fungi</taxon>
        <taxon>Dikarya</taxon>
        <taxon>Ascomycota</taxon>
        <taxon>Pezizomycotina</taxon>
        <taxon>Eurotiomycetes</taxon>
        <taxon>Chaetothyriomycetidae</taxon>
        <taxon>Chaetothyriales</taxon>
        <taxon>Cyphellophoraceae</taxon>
        <taxon>Cyphellophora</taxon>
    </lineage>
</organism>
<dbReference type="Gene3D" id="3.30.565.10">
    <property type="entry name" value="Histidine kinase-like ATPase, C-terminal domain"/>
    <property type="match status" value="1"/>
</dbReference>
<feature type="region of interest" description="Disordered" evidence="3">
    <location>
        <begin position="797"/>
        <end position="825"/>
    </location>
</feature>
<evidence type="ECO:0000259" key="4">
    <source>
        <dbReference type="SMART" id="SM01340"/>
    </source>
</evidence>
<dbReference type="Pfam" id="PF13589">
    <property type="entry name" value="HATPase_c_3"/>
    <property type="match status" value="1"/>
</dbReference>
<dbReference type="InterPro" id="IPR013507">
    <property type="entry name" value="DNA_mismatch_S5_2-like"/>
</dbReference>
<dbReference type="SUPFAM" id="SSF55874">
    <property type="entry name" value="ATPase domain of HSP90 chaperone/DNA topoisomerase II/histidine kinase"/>
    <property type="match status" value="1"/>
</dbReference>
<feature type="region of interest" description="Disordered" evidence="3">
    <location>
        <begin position="420"/>
        <end position="447"/>
    </location>
</feature>
<dbReference type="VEuPathDB" id="FungiDB:HMPREF1541_08369"/>
<dbReference type="Proteomes" id="UP000030752">
    <property type="component" value="Unassembled WGS sequence"/>
</dbReference>
<keyword evidence="6" id="KW-1185">Reference proteome</keyword>
<dbReference type="Gene3D" id="3.30.230.10">
    <property type="match status" value="1"/>
</dbReference>
<dbReference type="Pfam" id="PF01119">
    <property type="entry name" value="DNA_mis_repair"/>
    <property type="match status" value="1"/>
</dbReference>
<dbReference type="PANTHER" id="PTHR10073:SF41">
    <property type="entry name" value="MISMATCH REPAIR PROTEIN, PUTATIVE (AFU_ORTHOLOGUE AFUA_8G05820)-RELATED"/>
    <property type="match status" value="1"/>
</dbReference>
<dbReference type="InterPro" id="IPR002099">
    <property type="entry name" value="MutL/Mlh/PMS"/>
</dbReference>
<dbReference type="RefSeq" id="XP_008720910.1">
    <property type="nucleotide sequence ID" value="XM_008722688.1"/>
</dbReference>
<gene>
    <name evidence="5" type="ORF">HMPREF1541_08369</name>
</gene>
<dbReference type="EMBL" id="KB822724">
    <property type="protein sequence ID" value="ETN37378.1"/>
    <property type="molecule type" value="Genomic_DNA"/>
</dbReference>
<dbReference type="InterPro" id="IPR036890">
    <property type="entry name" value="HATPase_C_sf"/>
</dbReference>
<evidence type="ECO:0000256" key="3">
    <source>
        <dbReference type="SAM" id="MobiDB-lite"/>
    </source>
</evidence>
<feature type="compositionally biased region" description="Polar residues" evidence="3">
    <location>
        <begin position="594"/>
        <end position="604"/>
    </location>
</feature>
<feature type="region of interest" description="Disordered" evidence="3">
    <location>
        <begin position="767"/>
        <end position="786"/>
    </location>
</feature>
<dbReference type="InterPro" id="IPR038973">
    <property type="entry name" value="MutL/Mlh/Pms-like"/>
</dbReference>
<dbReference type="InParanoid" id="W2RNX9"/>
<dbReference type="PROSITE" id="PS00058">
    <property type="entry name" value="DNA_MISMATCH_REPAIR_1"/>
    <property type="match status" value="1"/>
</dbReference>
<name>W2RNX9_CYPE1</name>
<dbReference type="FunFam" id="3.30.565.10:FF:000017">
    <property type="entry name" value="PMS1 homolog 1, mismatch repair system component"/>
    <property type="match status" value="1"/>
</dbReference>
<dbReference type="GO" id="GO:0030983">
    <property type="term" value="F:mismatched DNA binding"/>
    <property type="evidence" value="ECO:0007669"/>
    <property type="project" value="InterPro"/>
</dbReference>
<sequence>MPISALPQDTARVITSSVALNDAVSLVKELVDNALDARANTIAVEISANTIDVIQVKDNGTGIGVEDRQLLCKRGCTSKIRTIDDLASLGGSFLGFRGEALASATNISSSLLITTRVEGEVVGSALKYGMNGKMISSASASHSVGTTVRVQDFLSNIPVRKQTALKAAGKILTNVRKLLFTYAFARPEARFTLKVLKGKNDKANWSYAPGSVGPLQSETASKVVGQDVAMQTKLHTIASGEDSDEPDDLSYRIEALLIDPSLTVAKACGAEQYFSVDKRPISAERDLMKRISKLYKNYLRDALPADDSSSVSKPFMCVRVFCPPESYDVNVEPTKDCVMFYRPNIVFDLFEKLLRNAYGEIRPSEAAITTPVDDVGPVKPVSSFDILLARKSDAREQSNKQFSASAGDTSTDIPIREAEMAIHPQSDDARRGGSISDEEAGTTLDNPWTKAKMNVRLVSNNGDASTDVDSGAHVISAAESRLQASVTPNRLPLGTSIQLPTPDPSPGITSQYQNPGPPIQRRTTRNTHSDDDSPPPTEPRRDTLLDSWVQASQRESPRGLLDRLPSSPVPPLSNIELGQASSTSRQMSDEKRTLSSSHRLSTGGQALEQVRRPLVPPFKRPQPSDFSESDHLGVSNGSNKGFLELSHGHLHPRSAGQHEQELDEILEFERQKKAVSQQHRAAIKGMRQRSAKLNFESPADVSVEAEYQRREALLTTLTEEGMPEDFGARFNERADLSTRCDQSTLVNGSAGSTPTPHRNRAIAAVRSLGHAHPSSDKANDIDHTEGRSSNMVRDHVQRMPDTDPRSCLIRQRGGRGVGSVGSTGTKVSRVRTTNLPFEVIPEGEELFDLALIADVHGTEYTNAAQAAANLCNATSKLLQIDEYVLRGCVEHIHWIPNGKDVELWEQRLQMLVQTRYQPNRLVGAEEIESSSQPRKPQAFAMDLALGTTLKAHVDENGV</sequence>
<evidence type="ECO:0000256" key="1">
    <source>
        <dbReference type="ARBA" id="ARBA00006082"/>
    </source>
</evidence>
<dbReference type="InterPro" id="IPR020568">
    <property type="entry name" value="Ribosomal_Su5_D2-typ_SF"/>
</dbReference>
<dbReference type="eggNOG" id="KOG1978">
    <property type="taxonomic scope" value="Eukaryota"/>
</dbReference>
<dbReference type="InterPro" id="IPR014762">
    <property type="entry name" value="DNA_mismatch_repair_CS"/>
</dbReference>
<evidence type="ECO:0000256" key="2">
    <source>
        <dbReference type="ARBA" id="ARBA00022763"/>
    </source>
</evidence>
<dbReference type="GO" id="GO:0006298">
    <property type="term" value="P:mismatch repair"/>
    <property type="evidence" value="ECO:0007669"/>
    <property type="project" value="InterPro"/>
</dbReference>
<dbReference type="GO" id="GO:0061982">
    <property type="term" value="P:meiosis I cell cycle process"/>
    <property type="evidence" value="ECO:0007669"/>
    <property type="project" value="UniProtKB-ARBA"/>
</dbReference>
<feature type="domain" description="DNA mismatch repair protein S5" evidence="4">
    <location>
        <begin position="220"/>
        <end position="359"/>
    </location>
</feature>
<dbReference type="GO" id="GO:0140664">
    <property type="term" value="F:ATP-dependent DNA damage sensor activity"/>
    <property type="evidence" value="ECO:0007669"/>
    <property type="project" value="InterPro"/>
</dbReference>